<dbReference type="OrthoDB" id="9792285at2"/>
<keyword evidence="3" id="KW-1185">Reference proteome</keyword>
<dbReference type="EMBL" id="CP041186">
    <property type="protein sequence ID" value="QDG52265.1"/>
    <property type="molecule type" value="Genomic_DNA"/>
</dbReference>
<feature type="compositionally biased region" description="Basic and acidic residues" evidence="1">
    <location>
        <begin position="655"/>
        <end position="670"/>
    </location>
</feature>
<dbReference type="InterPro" id="IPR006521">
    <property type="entry name" value="Tail_protein_I"/>
</dbReference>
<evidence type="ECO:0000313" key="2">
    <source>
        <dbReference type="EMBL" id="QDG52265.1"/>
    </source>
</evidence>
<name>A0A4Y6PWX7_PERCE</name>
<organism evidence="2 3">
    <name type="scientific">Persicimonas caeni</name>
    <dbReference type="NCBI Taxonomy" id="2292766"/>
    <lineage>
        <taxon>Bacteria</taxon>
        <taxon>Deltaproteobacteria</taxon>
        <taxon>Bradymonadales</taxon>
        <taxon>Bradymonadaceae</taxon>
        <taxon>Persicimonas</taxon>
    </lineage>
</organism>
<accession>A0A4Y6PWX7</accession>
<accession>A0A5B8Y8M6</accession>
<dbReference type="SUPFAM" id="SSF63829">
    <property type="entry name" value="Calcium-dependent phosphotriesterase"/>
    <property type="match status" value="1"/>
</dbReference>
<dbReference type="AlphaFoldDB" id="A0A4Y6PWX7"/>
<dbReference type="InterPro" id="IPR011748">
    <property type="entry name" value="Unchr_phage_tail-like"/>
</dbReference>
<proteinExistence type="predicted"/>
<protein>
    <submittedName>
        <fullName evidence="2">Phage tail protein I</fullName>
    </submittedName>
</protein>
<feature type="region of interest" description="Disordered" evidence="1">
    <location>
        <begin position="628"/>
        <end position="670"/>
    </location>
</feature>
<dbReference type="NCBIfam" id="TIGR02242">
    <property type="entry name" value="tail_TIGR02242"/>
    <property type="match status" value="1"/>
</dbReference>
<feature type="compositionally biased region" description="Polar residues" evidence="1">
    <location>
        <begin position="638"/>
        <end position="651"/>
    </location>
</feature>
<evidence type="ECO:0000313" key="3">
    <source>
        <dbReference type="Proteomes" id="UP000315995"/>
    </source>
</evidence>
<gene>
    <name evidence="2" type="ORF">FIV42_16420</name>
</gene>
<sequence length="670" mass="73904">MTRVLRPFDFVLADQPGWRIGEQAGVEADAELRLAVSDASPEPDDATAAPEEPPGVATWRGHLFVCDPLGDVWWWSPSRRTFEKLALPTPGCAIELRRVIVLVAPGTADEQHTSVRRDDEGSWGIAEPVDWLRLADEALVVTAAPGTEVELHPTGVAEPVALAVEPNGRARVEFAQLEGDPGWPGGITDLAVRDDGTLLAANADKVGYVRLPELTLRRLVERPADDAWLPDVSDKLAVEAGRLLIGVDGVGPGCCEETWIETGIAIDTAGHVTLPDGQTAFVTRPPAPVSYTRSGWVLFEMFDSGREDNRWHRVVIDAAVPEGAALQVFAASTNLERAPLSAQNVDDAALRPPSYRESKAGAREWMIMCPPGRYLQLGVRLRGSGASTARVRAIYLYAHRQTAVEFLPRVYRSEPARRDVLERLQGLFDTVFAELEQQAIDFPRWLDVDAAPARVLPWLASWFDLRLLAQWDDATRRAFLREVADLHRRRGTVGGLRRIVQLHCGLARPPQIIEHFRGRLHDKLRRWLDSPEVDAAHHFSVYVPAAAVATDEKRLTLRRLISQHAPAHTHFDIVGVEPGVRLAAPGVRASALGVDALLGPRGDWRLPADDEPVDRSVLDRTTITSQLDAADRRRLGQSHLNQSHLNQTQTRFRARPCDDGGADTHRGSHT</sequence>
<dbReference type="NCBIfam" id="TIGR01634">
    <property type="entry name" value="tail_P2_I"/>
    <property type="match status" value="1"/>
</dbReference>
<dbReference type="Pfam" id="PF09684">
    <property type="entry name" value="Tail_P2_I"/>
    <property type="match status" value="1"/>
</dbReference>
<dbReference type="RefSeq" id="WP_141198737.1">
    <property type="nucleotide sequence ID" value="NZ_CP041186.1"/>
</dbReference>
<dbReference type="Proteomes" id="UP000315995">
    <property type="component" value="Chromosome"/>
</dbReference>
<reference evidence="2 3" key="1">
    <citation type="submission" date="2019-06" db="EMBL/GenBank/DDBJ databases">
        <title>Persicimonas caeni gen. nov., sp. nov., a predatory bacterium isolated from solar saltern.</title>
        <authorList>
            <person name="Wang S."/>
        </authorList>
    </citation>
    <scope>NUCLEOTIDE SEQUENCE [LARGE SCALE GENOMIC DNA]</scope>
    <source>
        <strain evidence="2 3">YN101</strain>
    </source>
</reference>
<evidence type="ECO:0000256" key="1">
    <source>
        <dbReference type="SAM" id="MobiDB-lite"/>
    </source>
</evidence>